<proteinExistence type="predicted"/>
<protein>
    <submittedName>
        <fullName evidence="1">Uncharacterized protein</fullName>
    </submittedName>
</protein>
<dbReference type="EMBL" id="JAHXPT010000002">
    <property type="protein sequence ID" value="MBW6409000.1"/>
    <property type="molecule type" value="Genomic_DNA"/>
</dbReference>
<evidence type="ECO:0000313" key="1">
    <source>
        <dbReference type="EMBL" id="MBW6409000.1"/>
    </source>
</evidence>
<gene>
    <name evidence="1" type="ORF">KYD98_02750</name>
</gene>
<accession>A0ABS7AK05</accession>
<evidence type="ECO:0000313" key="2">
    <source>
        <dbReference type="Proteomes" id="UP001519921"/>
    </source>
</evidence>
<comment type="caution">
    <text evidence="1">The sequence shown here is derived from an EMBL/GenBank/DDBJ whole genome shotgun (WGS) entry which is preliminary data.</text>
</comment>
<sequence>MMKFKIEVDETRSFRHEFVVEAENADKLDSILDKIESERMLGINDYECLLEENGLKIIESVRDEDGDLGEIECTDIEDFEEED</sequence>
<dbReference type="RefSeq" id="WP_219778062.1">
    <property type="nucleotide sequence ID" value="NZ_JAHXPT010000002.1"/>
</dbReference>
<dbReference type="Proteomes" id="UP001519921">
    <property type="component" value="Unassembled WGS sequence"/>
</dbReference>
<name>A0ABS7AK05_9CLOT</name>
<organism evidence="1 2">
    <name type="scientific">Clostridium weizhouense</name>
    <dbReference type="NCBI Taxonomy" id="2859781"/>
    <lineage>
        <taxon>Bacteria</taxon>
        <taxon>Bacillati</taxon>
        <taxon>Bacillota</taxon>
        <taxon>Clostridia</taxon>
        <taxon>Eubacteriales</taxon>
        <taxon>Clostridiaceae</taxon>
        <taxon>Clostridium</taxon>
    </lineage>
</organism>
<reference evidence="1 2" key="1">
    <citation type="submission" date="2021-07" db="EMBL/GenBank/DDBJ databases">
        <title>Clostridium weizhouense sp. nov., an anaerobic bacterium isolated from activated sludge of Petroleum wastewater.</title>
        <authorList>
            <person name="Li Q."/>
        </authorList>
    </citation>
    <scope>NUCLEOTIDE SEQUENCE [LARGE SCALE GENOMIC DNA]</scope>
    <source>
        <strain evidence="1 2">YB-6</strain>
    </source>
</reference>
<keyword evidence="2" id="KW-1185">Reference proteome</keyword>